<name>A0AA96LFF2_9BACL</name>
<organism evidence="1 2">
    <name type="scientific">Paenibacillus aurantius</name>
    <dbReference type="NCBI Taxonomy" id="2918900"/>
    <lineage>
        <taxon>Bacteria</taxon>
        <taxon>Bacillati</taxon>
        <taxon>Bacillota</taxon>
        <taxon>Bacilli</taxon>
        <taxon>Bacillales</taxon>
        <taxon>Paenibacillaceae</taxon>
        <taxon>Paenibacillus</taxon>
    </lineage>
</organism>
<dbReference type="Proteomes" id="UP001305702">
    <property type="component" value="Chromosome"/>
</dbReference>
<evidence type="ECO:0000313" key="2">
    <source>
        <dbReference type="Proteomes" id="UP001305702"/>
    </source>
</evidence>
<accession>A0AA96LFF2</accession>
<evidence type="ECO:0000313" key="1">
    <source>
        <dbReference type="EMBL" id="WNQ12184.1"/>
    </source>
</evidence>
<protein>
    <submittedName>
        <fullName evidence="1">Uncharacterized protein</fullName>
    </submittedName>
</protein>
<dbReference type="RefSeq" id="WP_315605961.1">
    <property type="nucleotide sequence ID" value="NZ_CP130318.1"/>
</dbReference>
<dbReference type="EMBL" id="CP130318">
    <property type="protein sequence ID" value="WNQ12184.1"/>
    <property type="molecule type" value="Genomic_DNA"/>
</dbReference>
<dbReference type="KEGG" id="paun:MJA45_03790"/>
<keyword evidence="2" id="KW-1185">Reference proteome</keyword>
<reference evidence="1 2" key="1">
    <citation type="submission" date="2022-02" db="EMBL/GenBank/DDBJ databases">
        <title>Paenibacillus sp. MBLB1776 Whole Genome Shotgun Sequencing.</title>
        <authorList>
            <person name="Hwang C.Y."/>
            <person name="Cho E.-S."/>
            <person name="Seo M.-J."/>
        </authorList>
    </citation>
    <scope>NUCLEOTIDE SEQUENCE [LARGE SCALE GENOMIC DNA]</scope>
    <source>
        <strain evidence="1 2">MBLB1776</strain>
    </source>
</reference>
<gene>
    <name evidence="1" type="ORF">MJA45_03790</name>
</gene>
<proteinExistence type="predicted"/>
<sequence>MLIMLGIAVFLMKVFSSDSNEPALFYIGGSDESVRKEPSEKSVLGFSVSFDNPTNHSFTIDQVVPLLNERGKRIVLGEVESIQQEKRLQAGKKVEYSGEIDIRTSDLTEEEIHDMLPLLEGYRIILNQGEEIILRTKH</sequence>
<dbReference type="AlphaFoldDB" id="A0AA96LFF2"/>